<dbReference type="InterPro" id="IPR013094">
    <property type="entry name" value="AB_hydrolase_3"/>
</dbReference>
<name>S9SE72_9RHOB</name>
<dbReference type="SUPFAM" id="SSF53474">
    <property type="entry name" value="alpha/beta-Hydrolases"/>
    <property type="match status" value="1"/>
</dbReference>
<proteinExistence type="inferred from homology"/>
<evidence type="ECO:0000313" key="5">
    <source>
        <dbReference type="EMBL" id="EPX84549.1"/>
    </source>
</evidence>
<keyword evidence="6" id="KW-1185">Reference proteome</keyword>
<comment type="similarity">
    <text evidence="1">Belongs to the 'GDXG' lipolytic enzyme family.</text>
</comment>
<dbReference type="InterPro" id="IPR029058">
    <property type="entry name" value="AB_hydrolase_fold"/>
</dbReference>
<dbReference type="PANTHER" id="PTHR48081:SF30">
    <property type="entry name" value="ACETYL-HYDROLASE LIPR-RELATED"/>
    <property type="match status" value="1"/>
</dbReference>
<feature type="chain" id="PRO_5004569516" evidence="3">
    <location>
        <begin position="22"/>
        <end position="302"/>
    </location>
</feature>
<dbReference type="STRING" id="1123069.ruthe_02094"/>
<keyword evidence="2" id="KW-0378">Hydrolase</keyword>
<dbReference type="InterPro" id="IPR050300">
    <property type="entry name" value="GDXG_lipolytic_enzyme"/>
</dbReference>
<dbReference type="Proteomes" id="UP000015346">
    <property type="component" value="Unassembled WGS sequence"/>
</dbReference>
<dbReference type="AlphaFoldDB" id="S9SE72"/>
<gene>
    <name evidence="5" type="ORF">ruthe_02094</name>
</gene>
<protein>
    <submittedName>
        <fullName evidence="5">Esterase/lipase</fullName>
    </submittedName>
</protein>
<dbReference type="GO" id="GO:0004806">
    <property type="term" value="F:triacylglycerol lipase activity"/>
    <property type="evidence" value="ECO:0007669"/>
    <property type="project" value="TreeGrafter"/>
</dbReference>
<comment type="caution">
    <text evidence="5">The sequence shown here is derived from an EMBL/GenBank/DDBJ whole genome shotgun (WGS) entry which is preliminary data.</text>
</comment>
<reference evidence="5 6" key="1">
    <citation type="journal article" date="2013" name="Stand. Genomic Sci.">
        <title>Genome sequence of the reddish-pigmented Rubellimicrobium thermophilum type strain (DSM 16684(T)), a member of the Roseobacter clade.</title>
        <authorList>
            <person name="Fiebig A."/>
            <person name="Riedel T."/>
            <person name="Gronow S."/>
            <person name="Petersen J."/>
            <person name="Klenk H.P."/>
            <person name="Goker M."/>
        </authorList>
    </citation>
    <scope>NUCLEOTIDE SEQUENCE [LARGE SCALE GENOMIC DNA]</scope>
    <source>
        <strain evidence="5 6">DSM 16684</strain>
    </source>
</reference>
<evidence type="ECO:0000259" key="4">
    <source>
        <dbReference type="Pfam" id="PF07859"/>
    </source>
</evidence>
<dbReference type="PANTHER" id="PTHR48081">
    <property type="entry name" value="AB HYDROLASE SUPERFAMILY PROTEIN C4A8.06C"/>
    <property type="match status" value="1"/>
</dbReference>
<keyword evidence="3" id="KW-0732">Signal</keyword>
<organism evidence="5 6">
    <name type="scientific">Rubellimicrobium thermophilum DSM 16684</name>
    <dbReference type="NCBI Taxonomy" id="1123069"/>
    <lineage>
        <taxon>Bacteria</taxon>
        <taxon>Pseudomonadati</taxon>
        <taxon>Pseudomonadota</taxon>
        <taxon>Alphaproteobacteria</taxon>
        <taxon>Rhodobacterales</taxon>
        <taxon>Roseobacteraceae</taxon>
        <taxon>Rubellimicrobium</taxon>
    </lineage>
</organism>
<dbReference type="InterPro" id="IPR002168">
    <property type="entry name" value="Lipase_GDXG_HIS_AS"/>
</dbReference>
<evidence type="ECO:0000256" key="1">
    <source>
        <dbReference type="ARBA" id="ARBA00010515"/>
    </source>
</evidence>
<dbReference type="PROSITE" id="PS01173">
    <property type="entry name" value="LIPASE_GDXG_HIS"/>
    <property type="match status" value="1"/>
</dbReference>
<evidence type="ECO:0000256" key="3">
    <source>
        <dbReference type="SAM" id="SignalP"/>
    </source>
</evidence>
<dbReference type="Gene3D" id="3.40.50.1820">
    <property type="entry name" value="alpha/beta hydrolase"/>
    <property type="match status" value="1"/>
</dbReference>
<feature type="signal peptide" evidence="3">
    <location>
        <begin position="1"/>
        <end position="21"/>
    </location>
</feature>
<evidence type="ECO:0000313" key="6">
    <source>
        <dbReference type="Proteomes" id="UP000015346"/>
    </source>
</evidence>
<dbReference type="HOGENOM" id="CLU_012494_13_1_5"/>
<dbReference type="RefSeq" id="WP_021098178.1">
    <property type="nucleotide sequence ID" value="NZ_KE557321.1"/>
</dbReference>
<feature type="domain" description="Alpha/beta hydrolase fold-3" evidence="4">
    <location>
        <begin position="73"/>
        <end position="272"/>
    </location>
</feature>
<dbReference type="Pfam" id="PF07859">
    <property type="entry name" value="Abhydrolase_3"/>
    <property type="match status" value="1"/>
</dbReference>
<sequence>MSRRLRLAAALMRWLARPALARTRTPEQAAASFERWARLLLRPPPDTRAIPRRLGHVPCHWIAAGPVTEGRVLLWFHGGAYLSGSATTHRAMLARLAQLSRTEVVAPDYRLLQQAPFPAAFEDAQAAWDGLRTLGYRPAQIALGGDSAGGGLALGLLAARLARGERPAALLAFSPWCDLTLSGESLVVHGPHDALIPVARIPEVVERYLCGAEASDPRASPLFARFPHPPPVFIAVGSGEALRSDAERMAGRLREEGGLVRLLVQAGAPHDWPMLDGWVPEARATLREAAAFLQAAFERTSR</sequence>
<evidence type="ECO:0000256" key="2">
    <source>
        <dbReference type="ARBA" id="ARBA00022801"/>
    </source>
</evidence>
<accession>S9SE72</accession>
<dbReference type="EMBL" id="AOLV01000021">
    <property type="protein sequence ID" value="EPX84549.1"/>
    <property type="molecule type" value="Genomic_DNA"/>
</dbReference>